<keyword evidence="3 7" id="KW-0288">FMN</keyword>
<feature type="binding site" evidence="7">
    <location>
        <position position="282"/>
    </location>
    <ligand>
        <name>glyoxylate</name>
        <dbReference type="ChEBI" id="CHEBI:36655"/>
    </ligand>
</feature>
<feature type="binding site" evidence="7">
    <location>
        <begin position="82"/>
        <end position="84"/>
    </location>
    <ligand>
        <name>FMN</name>
        <dbReference type="ChEBI" id="CHEBI:58210"/>
    </ligand>
</feature>
<dbReference type="SUPFAM" id="SSF51395">
    <property type="entry name" value="FMN-linked oxidoreductases"/>
    <property type="match status" value="1"/>
</dbReference>
<dbReference type="Gene3D" id="3.20.20.70">
    <property type="entry name" value="Aldolase class I"/>
    <property type="match status" value="1"/>
</dbReference>
<feature type="binding site" evidence="7">
    <location>
        <position position="258"/>
    </location>
    <ligand>
        <name>FMN</name>
        <dbReference type="ChEBI" id="CHEBI:58210"/>
    </ligand>
</feature>
<evidence type="ECO:0000256" key="3">
    <source>
        <dbReference type="ARBA" id="ARBA00022643"/>
    </source>
</evidence>
<dbReference type="InterPro" id="IPR013785">
    <property type="entry name" value="Aldolase_TIM"/>
</dbReference>
<feature type="binding site" evidence="7">
    <location>
        <position position="29"/>
    </location>
    <ligand>
        <name>glyoxylate</name>
        <dbReference type="ChEBI" id="CHEBI:36655"/>
    </ligand>
</feature>
<protein>
    <submittedName>
        <fullName evidence="9">(S)-2-hydroxy-acid oxidase</fullName>
    </submittedName>
</protein>
<dbReference type="CDD" id="cd02809">
    <property type="entry name" value="alpha_hydroxyacid_oxid_FMN"/>
    <property type="match status" value="1"/>
</dbReference>
<reference evidence="9 10" key="1">
    <citation type="submission" date="2014-11" db="EMBL/GenBank/DDBJ databases">
        <title>Genome sequencing of Pantoea rodasii ND03.</title>
        <authorList>
            <person name="Muhamad Yunos N.Y."/>
            <person name="Chan K.-G."/>
        </authorList>
    </citation>
    <scope>NUCLEOTIDE SEQUENCE [LARGE SCALE GENOMIC DNA]</scope>
    <source>
        <strain evidence="9 10">ND03</strain>
    </source>
</reference>
<dbReference type="InterPro" id="IPR000262">
    <property type="entry name" value="FMN-dep_DH"/>
</dbReference>
<sequence>MRKQFERCLSLNDFEKYAVKRLPHPLYAYVSGGVEDNLALQHTLRSYARFSLIPENMVDVSHRNTEVELFGHHYAAPVGIAPMGISAITGFQGDIALARAAAEKNVPFIMSGSSLIRLEDVATANPNMWFQAYLPKTLAEIDALIDRVQRAAIPVLVVTVDTPVKANRENNVRAGFATPFRPSLALAWQGLTHPRWLTGTLIKTLLTSGMPYFENNNAVRGAPLFSKNAVRDFSGRSHLTWQHIEHIRQRWPGTMVIKGILSRNDAVRCKTIGIDGIVVSNHGGRQLDTVIPPIYVLPEIVEAAGNMTVMFDSGIRRGTDVIKALALGAKSCFVGRPFNYACAVGGSAGVSWALDLIINEVSRDLGMLGAPSLADLNLRHLRQTE</sequence>
<feature type="binding site" evidence="7">
    <location>
        <position position="111"/>
    </location>
    <ligand>
        <name>FMN</name>
        <dbReference type="ChEBI" id="CHEBI:58210"/>
    </ligand>
</feature>
<evidence type="ECO:0000256" key="1">
    <source>
        <dbReference type="ARBA" id="ARBA00001917"/>
    </source>
</evidence>
<dbReference type="PIRSF" id="PIRSF000138">
    <property type="entry name" value="Al-hdrx_acd_dh"/>
    <property type="match status" value="1"/>
</dbReference>
<feature type="binding site" evidence="7">
    <location>
        <begin position="312"/>
        <end position="316"/>
    </location>
    <ligand>
        <name>FMN</name>
        <dbReference type="ChEBI" id="CHEBI:58210"/>
    </ligand>
</feature>
<dbReference type="AlphaFoldDB" id="A0A0B1R639"/>
<feature type="binding site" evidence="7">
    <location>
        <position position="280"/>
    </location>
    <ligand>
        <name>FMN</name>
        <dbReference type="ChEBI" id="CHEBI:58210"/>
    </ligand>
</feature>
<feature type="binding site" evidence="7">
    <location>
        <position position="133"/>
    </location>
    <ligand>
        <name>glyoxylate</name>
        <dbReference type="ChEBI" id="CHEBI:36655"/>
    </ligand>
</feature>
<name>A0A0B1R639_9GAMM</name>
<dbReference type="Pfam" id="PF01070">
    <property type="entry name" value="FMN_dh"/>
    <property type="match status" value="1"/>
</dbReference>
<feature type="active site" description="Proton acceptor" evidence="6">
    <location>
        <position position="282"/>
    </location>
</feature>
<comment type="similarity">
    <text evidence="5">Belongs to the FMN-dependent alpha-hydroxy acid dehydrogenase family.</text>
</comment>
<dbReference type="PANTHER" id="PTHR10578:SF107">
    <property type="entry name" value="2-HYDROXYACID OXIDASE 1"/>
    <property type="match status" value="1"/>
</dbReference>
<dbReference type="InterPro" id="IPR008259">
    <property type="entry name" value="FMN_hydac_DH_AS"/>
</dbReference>
<evidence type="ECO:0000256" key="7">
    <source>
        <dbReference type="PIRSR" id="PIRSR000138-2"/>
    </source>
</evidence>
<dbReference type="EMBL" id="JTJJ01000057">
    <property type="protein sequence ID" value="KHJ67121.1"/>
    <property type="molecule type" value="Genomic_DNA"/>
</dbReference>
<dbReference type="GO" id="GO:0016491">
    <property type="term" value="F:oxidoreductase activity"/>
    <property type="evidence" value="ECO:0007669"/>
    <property type="project" value="UniProtKB-KW"/>
</dbReference>
<keyword evidence="2 7" id="KW-0285">Flavoprotein</keyword>
<dbReference type="PROSITE" id="PS51349">
    <property type="entry name" value="FMN_HYDROXY_ACID_DH_2"/>
    <property type="match status" value="1"/>
</dbReference>
<feature type="binding site" evidence="7">
    <location>
        <position position="159"/>
    </location>
    <ligand>
        <name>FMN</name>
        <dbReference type="ChEBI" id="CHEBI:58210"/>
    </ligand>
</feature>
<feature type="binding site" evidence="7">
    <location>
        <position position="168"/>
    </location>
    <ligand>
        <name>glyoxylate</name>
        <dbReference type="ChEBI" id="CHEBI:36655"/>
    </ligand>
</feature>
<feature type="binding site" evidence="7">
    <location>
        <position position="131"/>
    </location>
    <ligand>
        <name>FMN</name>
        <dbReference type="ChEBI" id="CHEBI:58210"/>
    </ligand>
</feature>
<dbReference type="PANTHER" id="PTHR10578">
    <property type="entry name" value="S -2-HYDROXY-ACID OXIDASE-RELATED"/>
    <property type="match status" value="1"/>
</dbReference>
<proteinExistence type="inferred from homology"/>
<dbReference type="GO" id="GO:0010181">
    <property type="term" value="F:FMN binding"/>
    <property type="evidence" value="ECO:0007669"/>
    <property type="project" value="InterPro"/>
</dbReference>
<evidence type="ECO:0000313" key="10">
    <source>
        <dbReference type="Proteomes" id="UP000030853"/>
    </source>
</evidence>
<keyword evidence="4" id="KW-0560">Oxidoreductase</keyword>
<evidence type="ECO:0000256" key="2">
    <source>
        <dbReference type="ARBA" id="ARBA00022630"/>
    </source>
</evidence>
<organism evidence="9 10">
    <name type="scientific">Pantoea rodasii</name>
    <dbReference type="NCBI Taxonomy" id="1076549"/>
    <lineage>
        <taxon>Bacteria</taxon>
        <taxon>Pseudomonadati</taxon>
        <taxon>Pseudomonadota</taxon>
        <taxon>Gammaproteobacteria</taxon>
        <taxon>Enterobacterales</taxon>
        <taxon>Erwiniaceae</taxon>
        <taxon>Pantoea</taxon>
    </lineage>
</organism>
<dbReference type="Proteomes" id="UP000030853">
    <property type="component" value="Unassembled WGS sequence"/>
</dbReference>
<comment type="caution">
    <text evidence="9">The sequence shown here is derived from an EMBL/GenBank/DDBJ whole genome shotgun (WGS) entry which is preliminary data.</text>
</comment>
<feature type="domain" description="FMN hydroxy acid dehydrogenase" evidence="8">
    <location>
        <begin position="3"/>
        <end position="385"/>
    </location>
</feature>
<evidence type="ECO:0000256" key="4">
    <source>
        <dbReference type="ARBA" id="ARBA00023002"/>
    </source>
</evidence>
<evidence type="ECO:0000256" key="6">
    <source>
        <dbReference type="PIRSR" id="PIRSR000138-1"/>
    </source>
</evidence>
<evidence type="ECO:0000259" key="8">
    <source>
        <dbReference type="PROSITE" id="PS51349"/>
    </source>
</evidence>
<feature type="binding site" evidence="7">
    <location>
        <position position="285"/>
    </location>
    <ligand>
        <name>glyoxylate</name>
        <dbReference type="ChEBI" id="CHEBI:36655"/>
    </ligand>
</feature>
<dbReference type="PROSITE" id="PS00557">
    <property type="entry name" value="FMN_HYDROXY_ACID_DH_1"/>
    <property type="match status" value="1"/>
</dbReference>
<feature type="binding site" evidence="7">
    <location>
        <begin position="335"/>
        <end position="336"/>
    </location>
    <ligand>
        <name>FMN</name>
        <dbReference type="ChEBI" id="CHEBI:58210"/>
    </ligand>
</feature>
<evidence type="ECO:0000256" key="5">
    <source>
        <dbReference type="ARBA" id="ARBA00024042"/>
    </source>
</evidence>
<gene>
    <name evidence="9" type="ORF">QU24_15950</name>
</gene>
<evidence type="ECO:0000313" key="9">
    <source>
        <dbReference type="EMBL" id="KHJ67121.1"/>
    </source>
</evidence>
<dbReference type="InterPro" id="IPR012133">
    <property type="entry name" value="Alpha-hydoxy_acid_DH_FMN"/>
</dbReference>
<comment type="cofactor">
    <cofactor evidence="1">
        <name>FMN</name>
        <dbReference type="ChEBI" id="CHEBI:58210"/>
    </cofactor>
</comment>
<accession>A0A0B1R639</accession>
<dbReference type="RefSeq" id="WP_039332942.1">
    <property type="nucleotide sequence ID" value="NZ_JTJJ01000057.1"/>
</dbReference>
<dbReference type="InterPro" id="IPR037396">
    <property type="entry name" value="FMN_HAD"/>
</dbReference>